<proteinExistence type="predicted"/>
<protein>
    <submittedName>
        <fullName evidence="1">Uncharacterized protein</fullName>
    </submittedName>
</protein>
<evidence type="ECO:0000313" key="1">
    <source>
        <dbReference type="EMBL" id="AYV82464.1"/>
    </source>
</evidence>
<name>A0A3G5A7H8_9VIRU</name>
<reference evidence="1" key="1">
    <citation type="submission" date="2018-10" db="EMBL/GenBank/DDBJ databases">
        <title>Hidden diversity of soil giant viruses.</title>
        <authorList>
            <person name="Schulz F."/>
            <person name="Alteio L."/>
            <person name="Goudeau D."/>
            <person name="Ryan E.M."/>
            <person name="Malmstrom R.R."/>
            <person name="Blanchard J."/>
            <person name="Woyke T."/>
        </authorList>
    </citation>
    <scope>NUCLEOTIDE SEQUENCE</scope>
    <source>
        <strain evidence="1">HYV1</strain>
    </source>
</reference>
<accession>A0A3G5A7H8</accession>
<sequence>MASLFIWNSFTEHPTDQKKEATKTVAVNELTAAFLVTASNILLFRRTGISYINRFLSPPLLEEFNEKINNFCKTFGTDWRNCMMFLTCYEFSPQLEKVLLDIRNVIKGTLLLMKLLPTETSNNLATDSVIHPDVKELLRNPLMERYTRITTFDLGCSSYAESEFAYQLTSQTNIDINTHPVMADDRFDFFLTHIYSAFIHLNSHRLKPDEKLTAPLEQAILDAIHKKQSNFYEYSEPISNKIYFNLFGEYVLPKYCKLWTKQ</sequence>
<dbReference type="EMBL" id="MK072383">
    <property type="protein sequence ID" value="AYV82464.1"/>
    <property type="molecule type" value="Genomic_DNA"/>
</dbReference>
<organism evidence="1">
    <name type="scientific">Hyperionvirus sp</name>
    <dbReference type="NCBI Taxonomy" id="2487770"/>
    <lineage>
        <taxon>Viruses</taxon>
        <taxon>Varidnaviria</taxon>
        <taxon>Bamfordvirae</taxon>
        <taxon>Nucleocytoviricota</taxon>
        <taxon>Megaviricetes</taxon>
        <taxon>Imitervirales</taxon>
        <taxon>Mimiviridae</taxon>
        <taxon>Klosneuvirinae</taxon>
    </lineage>
</organism>
<gene>
    <name evidence="1" type="ORF">Hyperionvirus1_43</name>
</gene>